<name>A0ABX1NXE5_9RHOO</name>
<evidence type="ECO:0000313" key="1">
    <source>
        <dbReference type="EMBL" id="NMG16695.1"/>
    </source>
</evidence>
<dbReference type="Proteomes" id="UP000633943">
    <property type="component" value="Unassembled WGS sequence"/>
</dbReference>
<organism evidence="1 2">
    <name type="scientific">Aromatoleum bremense</name>
    <dbReference type="NCBI Taxonomy" id="76115"/>
    <lineage>
        <taxon>Bacteria</taxon>
        <taxon>Pseudomonadati</taxon>
        <taxon>Pseudomonadota</taxon>
        <taxon>Betaproteobacteria</taxon>
        <taxon>Rhodocyclales</taxon>
        <taxon>Rhodocyclaceae</taxon>
        <taxon>Aromatoleum</taxon>
    </lineage>
</organism>
<accession>A0ABX1NXE5</accession>
<evidence type="ECO:0000313" key="2">
    <source>
        <dbReference type="Proteomes" id="UP000633943"/>
    </source>
</evidence>
<reference evidence="1 2" key="1">
    <citation type="submission" date="2019-12" db="EMBL/GenBank/DDBJ databases">
        <title>Comparative genomics gives insights into the taxonomy of the Azoarcus-Aromatoleum group and reveals separate origins of nif in the plant-associated Azoarcus and non-plant-associated Aromatoleum sub-groups.</title>
        <authorList>
            <person name="Lafos M."/>
            <person name="Maluk M."/>
            <person name="Batista M."/>
            <person name="Junghare M."/>
            <person name="Carmona M."/>
            <person name="Faoro H."/>
            <person name="Cruz L.M."/>
            <person name="Battistoni F."/>
            <person name="De Souza E."/>
            <person name="Pedrosa F."/>
            <person name="Chen W.-M."/>
            <person name="Poole P.S."/>
            <person name="Dixon R.A."/>
            <person name="James E.K."/>
        </authorList>
    </citation>
    <scope>NUCLEOTIDE SEQUENCE [LARGE SCALE GENOMIC DNA]</scope>
    <source>
        <strain evidence="1 2">PbN1</strain>
    </source>
</reference>
<keyword evidence="2" id="KW-1185">Reference proteome</keyword>
<sequence length="54" mass="6263">MPRPHWSLRLKEPQKKGLLESRFEVLHLAALANVRMLVFNADVSIRDGLTLHEE</sequence>
<gene>
    <name evidence="1" type="ORF">GPA24_14330</name>
</gene>
<comment type="caution">
    <text evidence="1">The sequence shown here is derived from an EMBL/GenBank/DDBJ whole genome shotgun (WGS) entry which is preliminary data.</text>
</comment>
<protein>
    <submittedName>
        <fullName evidence="1">Uncharacterized protein</fullName>
    </submittedName>
</protein>
<dbReference type="RefSeq" id="WP_169203266.1">
    <property type="nucleotide sequence ID" value="NZ_CP059467.1"/>
</dbReference>
<dbReference type="EMBL" id="WTVP01000044">
    <property type="protein sequence ID" value="NMG16695.1"/>
    <property type="molecule type" value="Genomic_DNA"/>
</dbReference>
<proteinExistence type="predicted"/>